<dbReference type="Pfam" id="PF08346">
    <property type="entry name" value="AntA"/>
    <property type="match status" value="1"/>
</dbReference>
<protein>
    <recommendedName>
        <fullName evidence="4">Phage antirepressor Ant</fullName>
    </recommendedName>
</protein>
<dbReference type="AlphaFoldDB" id="A0A6G1ZWP6"/>
<name>A0A6G1ZWP6_9FIRM</name>
<dbReference type="Pfam" id="PF03374">
    <property type="entry name" value="ANT"/>
    <property type="match status" value="1"/>
</dbReference>
<evidence type="ECO:0008006" key="4">
    <source>
        <dbReference type="Google" id="ProtNLM"/>
    </source>
</evidence>
<accession>A0A6G1ZWP6</accession>
<gene>
    <name evidence="3" type="ORF">GKD79_03315</name>
</gene>
<evidence type="ECO:0000313" key="3">
    <source>
        <dbReference type="EMBL" id="MSC67936.1"/>
    </source>
</evidence>
<feature type="domain" description="Antirepressor protein C-terminal" evidence="1">
    <location>
        <begin position="166"/>
        <end position="249"/>
    </location>
</feature>
<evidence type="ECO:0000259" key="2">
    <source>
        <dbReference type="Pfam" id="PF08346"/>
    </source>
</evidence>
<reference evidence="3" key="1">
    <citation type="journal article" date="2019" name="Nat. Med.">
        <title>A library of human gut bacterial isolates paired with longitudinal multiomics data enables mechanistic microbiome research.</title>
        <authorList>
            <person name="Poyet M."/>
            <person name="Groussin M."/>
            <person name="Gibbons S.M."/>
            <person name="Avila-Pacheco J."/>
            <person name="Jiang X."/>
            <person name="Kearney S.M."/>
            <person name="Perrotta A.R."/>
            <person name="Berdy B."/>
            <person name="Zhao S."/>
            <person name="Lieberman T.D."/>
            <person name="Swanson P.K."/>
            <person name="Smith M."/>
            <person name="Roesemann S."/>
            <person name="Alexander J.E."/>
            <person name="Rich S.A."/>
            <person name="Livny J."/>
            <person name="Vlamakis H."/>
            <person name="Clish C."/>
            <person name="Bullock K."/>
            <person name="Deik A."/>
            <person name="Scott J."/>
            <person name="Pierce K.A."/>
            <person name="Xavier R.J."/>
            <person name="Alm E.J."/>
        </authorList>
    </citation>
    <scope>NUCLEOTIDE SEQUENCE</scope>
    <source>
        <strain evidence="3">BIOML-B7</strain>
    </source>
</reference>
<proteinExistence type="predicted"/>
<evidence type="ECO:0000259" key="1">
    <source>
        <dbReference type="Pfam" id="PF03374"/>
    </source>
</evidence>
<sequence length="261" mass="30816">MLRSRSTAITLHKSDMISDEAAEAIKEDDAMSVFFMDFDMAPSVIWARDLYDQMQIRSDFRKWFPRMCQYGFVEGRDYEFVPRVRPQDEGGRTVQRYVKDYRITLEMAKQLYKLHHFHKNDCFRSCEGQHCMGTDHWMQAVIELLHQHKCKSHAPPKRFYESQPPDSLVTTTQIAKEYGCGAKVFNRLLHLHGIQYRANNQWVLYAKHQDKGYTANLVFRLHRSDGSAVEKLHTAWTHKGRKFLYHELKRRGILPMAEQEG</sequence>
<dbReference type="InterPro" id="IPR013557">
    <property type="entry name" value="AntA/B_antirep"/>
</dbReference>
<dbReference type="EMBL" id="WKQG01000002">
    <property type="protein sequence ID" value="MSC67936.1"/>
    <property type="molecule type" value="Genomic_DNA"/>
</dbReference>
<organism evidence="3">
    <name type="scientific">Faecalibacterium prausnitzii</name>
    <dbReference type="NCBI Taxonomy" id="853"/>
    <lineage>
        <taxon>Bacteria</taxon>
        <taxon>Bacillati</taxon>
        <taxon>Bacillota</taxon>
        <taxon>Clostridia</taxon>
        <taxon>Eubacteriales</taxon>
        <taxon>Oscillospiraceae</taxon>
        <taxon>Faecalibacterium</taxon>
    </lineage>
</organism>
<comment type="caution">
    <text evidence="3">The sequence shown here is derived from an EMBL/GenBank/DDBJ whole genome shotgun (WGS) entry which is preliminary data.</text>
</comment>
<feature type="domain" description="AntA/AntB antirepressor" evidence="2">
    <location>
        <begin position="47"/>
        <end position="111"/>
    </location>
</feature>
<dbReference type="GO" id="GO:0003677">
    <property type="term" value="F:DNA binding"/>
    <property type="evidence" value="ECO:0007669"/>
    <property type="project" value="InterPro"/>
</dbReference>
<dbReference type="InterPro" id="IPR005039">
    <property type="entry name" value="Ant_C"/>
</dbReference>